<reference evidence="3" key="1">
    <citation type="submission" date="2016-06" db="EMBL/GenBank/DDBJ databases">
        <title>Parallel loss of symbiosis genes in relatives of nitrogen-fixing non-legume Parasponia.</title>
        <authorList>
            <person name="Van Velzen R."/>
            <person name="Holmer R."/>
            <person name="Bu F."/>
            <person name="Rutten L."/>
            <person name="Van Zeijl A."/>
            <person name="Liu W."/>
            <person name="Santuari L."/>
            <person name="Cao Q."/>
            <person name="Sharma T."/>
            <person name="Shen D."/>
            <person name="Roswanjaya Y."/>
            <person name="Wardhani T."/>
            <person name="Kalhor M.S."/>
            <person name="Jansen J."/>
            <person name="Van den Hoogen J."/>
            <person name="Gungor B."/>
            <person name="Hartog M."/>
            <person name="Hontelez J."/>
            <person name="Verver J."/>
            <person name="Yang W.-C."/>
            <person name="Schijlen E."/>
            <person name="Repin R."/>
            <person name="Schilthuizen M."/>
            <person name="Schranz E."/>
            <person name="Heidstra R."/>
            <person name="Miyata K."/>
            <person name="Fedorova E."/>
            <person name="Kohlen W."/>
            <person name="Bisseling T."/>
            <person name="Smit S."/>
            <person name="Geurts R."/>
        </authorList>
    </citation>
    <scope>NUCLEOTIDE SEQUENCE [LARGE SCALE GENOMIC DNA]</scope>
    <source>
        <strain evidence="3">cv. WU1-14</strain>
    </source>
</reference>
<evidence type="ECO:0000313" key="2">
    <source>
        <dbReference type="EMBL" id="PON68870.1"/>
    </source>
</evidence>
<feature type="region of interest" description="Disordered" evidence="1">
    <location>
        <begin position="36"/>
        <end position="55"/>
    </location>
</feature>
<keyword evidence="3" id="KW-1185">Reference proteome</keyword>
<dbReference type="Proteomes" id="UP000237105">
    <property type="component" value="Unassembled WGS sequence"/>
</dbReference>
<sequence length="96" mass="11075">MVTSKKPNYLSKAESEYSVKHWRSKIFFASGLDPATSHQSLRSAKTKRSAEEEEDDPLYCWKQAQGCVQDMILEGVKRIPTPDEMKRMKDLRSHEA</sequence>
<accession>A0A2P5D6D7</accession>
<name>A0A2P5D6D7_PARAD</name>
<gene>
    <name evidence="2" type="ORF">PanWU01x14_091870</name>
</gene>
<evidence type="ECO:0000256" key="1">
    <source>
        <dbReference type="SAM" id="MobiDB-lite"/>
    </source>
</evidence>
<organism evidence="2 3">
    <name type="scientific">Parasponia andersonii</name>
    <name type="common">Sponia andersonii</name>
    <dbReference type="NCBI Taxonomy" id="3476"/>
    <lineage>
        <taxon>Eukaryota</taxon>
        <taxon>Viridiplantae</taxon>
        <taxon>Streptophyta</taxon>
        <taxon>Embryophyta</taxon>
        <taxon>Tracheophyta</taxon>
        <taxon>Spermatophyta</taxon>
        <taxon>Magnoliopsida</taxon>
        <taxon>eudicotyledons</taxon>
        <taxon>Gunneridae</taxon>
        <taxon>Pentapetalae</taxon>
        <taxon>rosids</taxon>
        <taxon>fabids</taxon>
        <taxon>Rosales</taxon>
        <taxon>Cannabaceae</taxon>
        <taxon>Parasponia</taxon>
    </lineage>
</organism>
<proteinExistence type="predicted"/>
<dbReference type="EMBL" id="JXTB01000059">
    <property type="protein sequence ID" value="PON68870.1"/>
    <property type="molecule type" value="Genomic_DNA"/>
</dbReference>
<evidence type="ECO:0000313" key="3">
    <source>
        <dbReference type="Proteomes" id="UP000237105"/>
    </source>
</evidence>
<dbReference type="AlphaFoldDB" id="A0A2P5D6D7"/>
<protein>
    <submittedName>
        <fullName evidence="2">Uncharacterized protein</fullName>
    </submittedName>
</protein>
<dbReference type="OrthoDB" id="10469000at2759"/>
<comment type="caution">
    <text evidence="2">The sequence shown here is derived from an EMBL/GenBank/DDBJ whole genome shotgun (WGS) entry which is preliminary data.</text>
</comment>